<keyword evidence="3 5" id="KW-0378">Hydrolase</keyword>
<accession>A0ABS5S9U6</accession>
<comment type="PTM">
    <text evidence="5">Phosphorylated by CheA. Phosphorylation of the N-terminal regulatory domain activates the methylesterase activity.</text>
</comment>
<keyword evidence="10" id="KW-0489">Methyltransferase</keyword>
<dbReference type="InterPro" id="IPR035909">
    <property type="entry name" value="CheB_C"/>
</dbReference>
<feature type="active site" evidence="5 6">
    <location>
        <position position="162"/>
    </location>
</feature>
<evidence type="ECO:0000256" key="1">
    <source>
        <dbReference type="ARBA" id="ARBA00022490"/>
    </source>
</evidence>
<gene>
    <name evidence="5 10" type="primary">cheB</name>
    <name evidence="10" type="ORF">KI810_03705</name>
</gene>
<evidence type="ECO:0000256" key="3">
    <source>
        <dbReference type="ARBA" id="ARBA00022801"/>
    </source>
</evidence>
<dbReference type="SUPFAM" id="SSF52172">
    <property type="entry name" value="CheY-like"/>
    <property type="match status" value="1"/>
</dbReference>
<keyword evidence="1 5" id="KW-0963">Cytoplasm</keyword>
<comment type="subcellular location">
    <subcellularLocation>
        <location evidence="5">Cytoplasm</location>
    </subcellularLocation>
</comment>
<dbReference type="InterPro" id="IPR001789">
    <property type="entry name" value="Sig_transdc_resp-reg_receiver"/>
</dbReference>
<feature type="active site" evidence="5 6">
    <location>
        <position position="189"/>
    </location>
</feature>
<dbReference type="NCBIfam" id="NF009206">
    <property type="entry name" value="PRK12555.1"/>
    <property type="match status" value="1"/>
</dbReference>
<dbReference type="PANTHER" id="PTHR42872:SF6">
    <property type="entry name" value="PROTEIN-GLUTAMATE METHYLESTERASE_PROTEIN-GLUTAMINE GLUTAMINASE"/>
    <property type="match status" value="1"/>
</dbReference>
<dbReference type="Pfam" id="PF00072">
    <property type="entry name" value="Response_reg"/>
    <property type="match status" value="1"/>
</dbReference>
<dbReference type="Gene3D" id="3.40.50.180">
    <property type="entry name" value="Methylesterase CheB, C-terminal domain"/>
    <property type="match status" value="1"/>
</dbReference>
<name>A0ABS5S9U6_9BACT</name>
<comment type="catalytic activity">
    <reaction evidence="4 5">
        <text>[protein]-L-glutamate 5-O-methyl ester + H2O = L-glutamyl-[protein] + methanol + H(+)</text>
        <dbReference type="Rhea" id="RHEA:23236"/>
        <dbReference type="Rhea" id="RHEA-COMP:10208"/>
        <dbReference type="Rhea" id="RHEA-COMP:10311"/>
        <dbReference type="ChEBI" id="CHEBI:15377"/>
        <dbReference type="ChEBI" id="CHEBI:15378"/>
        <dbReference type="ChEBI" id="CHEBI:17790"/>
        <dbReference type="ChEBI" id="CHEBI:29973"/>
        <dbReference type="ChEBI" id="CHEBI:82795"/>
        <dbReference type="EC" id="3.1.1.61"/>
    </reaction>
</comment>
<evidence type="ECO:0000256" key="7">
    <source>
        <dbReference type="PROSITE-ProRule" id="PRU00169"/>
    </source>
</evidence>
<comment type="function">
    <text evidence="5">Involved in chemotaxis. Part of a chemotaxis signal transduction system that modulates chemotaxis in response to various stimuli. Catalyzes the demethylation of specific methylglutamate residues introduced into the chemoreceptors (methyl-accepting chemotaxis proteins or MCP) by CheR. Also mediates the irreversible deamidation of specific glutamine residues to glutamic acid.</text>
</comment>
<dbReference type="PROSITE" id="PS50110">
    <property type="entry name" value="RESPONSE_REGULATORY"/>
    <property type="match status" value="1"/>
</dbReference>
<evidence type="ECO:0000256" key="6">
    <source>
        <dbReference type="PROSITE-ProRule" id="PRU00050"/>
    </source>
</evidence>
<feature type="domain" description="CheB-type methylesterase" evidence="9">
    <location>
        <begin position="149"/>
        <end position="338"/>
    </location>
</feature>
<comment type="catalytic activity">
    <reaction evidence="5">
        <text>L-glutaminyl-[protein] + H2O = L-glutamyl-[protein] + NH4(+)</text>
        <dbReference type="Rhea" id="RHEA:16441"/>
        <dbReference type="Rhea" id="RHEA-COMP:10207"/>
        <dbReference type="Rhea" id="RHEA-COMP:10208"/>
        <dbReference type="ChEBI" id="CHEBI:15377"/>
        <dbReference type="ChEBI" id="CHEBI:28938"/>
        <dbReference type="ChEBI" id="CHEBI:29973"/>
        <dbReference type="ChEBI" id="CHEBI:30011"/>
        <dbReference type="EC" id="3.5.1.44"/>
    </reaction>
</comment>
<dbReference type="PROSITE" id="PS50122">
    <property type="entry name" value="CHEB"/>
    <property type="match status" value="1"/>
</dbReference>
<protein>
    <recommendedName>
        <fullName evidence="5">Protein-glutamate methylesterase/protein-glutamine glutaminase</fullName>
        <ecNumber evidence="5">3.1.1.61</ecNumber>
        <ecNumber evidence="5">3.5.1.44</ecNumber>
    </recommendedName>
</protein>
<evidence type="ECO:0000256" key="5">
    <source>
        <dbReference type="HAMAP-Rule" id="MF_00099"/>
    </source>
</evidence>
<organism evidence="10 11">
    <name type="scientific">Geomobilimonas luticola</name>
    <dbReference type="NCBI Taxonomy" id="1114878"/>
    <lineage>
        <taxon>Bacteria</taxon>
        <taxon>Pseudomonadati</taxon>
        <taxon>Thermodesulfobacteriota</taxon>
        <taxon>Desulfuromonadia</taxon>
        <taxon>Geobacterales</taxon>
        <taxon>Geobacteraceae</taxon>
        <taxon>Geomobilimonas</taxon>
    </lineage>
</organism>
<dbReference type="HAMAP" id="MF_00099">
    <property type="entry name" value="CheB_chemtxs"/>
    <property type="match status" value="1"/>
</dbReference>
<comment type="caution">
    <text evidence="10">The sequence shown here is derived from an EMBL/GenBank/DDBJ whole genome shotgun (WGS) entry which is preliminary data.</text>
</comment>
<dbReference type="PIRSF" id="PIRSF000876">
    <property type="entry name" value="RR_chemtxs_CheB"/>
    <property type="match status" value="1"/>
</dbReference>
<keyword evidence="10" id="KW-0808">Transferase</keyword>
<dbReference type="PANTHER" id="PTHR42872">
    <property type="entry name" value="PROTEIN-GLUTAMATE METHYLESTERASE/PROTEIN-GLUTAMINE GLUTAMINASE"/>
    <property type="match status" value="1"/>
</dbReference>
<dbReference type="SUPFAM" id="SSF52738">
    <property type="entry name" value="Methylesterase CheB, C-terminal domain"/>
    <property type="match status" value="1"/>
</dbReference>
<comment type="domain">
    <text evidence="5">Contains a C-terminal catalytic domain, and an N-terminal region which modulates catalytic activity.</text>
</comment>
<dbReference type="Proteomes" id="UP000756860">
    <property type="component" value="Unassembled WGS sequence"/>
</dbReference>
<dbReference type="EC" id="3.1.1.61" evidence="5"/>
<evidence type="ECO:0000313" key="10">
    <source>
        <dbReference type="EMBL" id="MBT0652147.1"/>
    </source>
</evidence>
<dbReference type="Gene3D" id="3.40.50.2300">
    <property type="match status" value="1"/>
</dbReference>
<dbReference type="SMART" id="SM00448">
    <property type="entry name" value="REC"/>
    <property type="match status" value="1"/>
</dbReference>
<sequence length="341" mass="36023">MIKVLLADDSPLVRAVLKDIFAATDDIRVIGEAADGREAVELAAHLRPDLIVMDLMMPVLDGLAAIEEIMSGFPAPILVLSGTLDDHEVNRAFAAIKKGALDVMSKPDGGGLTSPSEFSAGIVEKVRLLARIRVIRRPSRHREQPAPPPLAGGRKILAIGASTGGPKAVMSIVRKLPADFRGTVLIVQHIASGFDRGFAQWLDGECPLKVRLAAEGDALKEGEVLVAPTDCHLMVVDGRTRLTYGPQVNCCRPSIDVLFSSLVPLGSQVVGVLLTGMGKDGAQGLRGIKEQGGVTIVQDEQSCAVFGMPKAAISLEAADRVLPLDAIPAAIIKLFANSTEE</sequence>
<dbReference type="InterPro" id="IPR008248">
    <property type="entry name" value="CheB-like"/>
</dbReference>
<keyword evidence="2 5" id="KW-0145">Chemotaxis</keyword>
<dbReference type="GO" id="GO:0008168">
    <property type="term" value="F:methyltransferase activity"/>
    <property type="evidence" value="ECO:0007669"/>
    <property type="project" value="UniProtKB-KW"/>
</dbReference>
<feature type="modified residue" description="4-aspartylphosphate" evidence="5 7">
    <location>
        <position position="54"/>
    </location>
</feature>
<dbReference type="NCBIfam" id="NF001965">
    <property type="entry name" value="PRK00742.1"/>
    <property type="match status" value="1"/>
</dbReference>
<evidence type="ECO:0000256" key="4">
    <source>
        <dbReference type="ARBA" id="ARBA00048267"/>
    </source>
</evidence>
<dbReference type="EMBL" id="JAHCVK010000001">
    <property type="protein sequence ID" value="MBT0652147.1"/>
    <property type="molecule type" value="Genomic_DNA"/>
</dbReference>
<dbReference type="InterPro" id="IPR000673">
    <property type="entry name" value="Sig_transdc_resp-reg_Me-estase"/>
</dbReference>
<dbReference type="EC" id="3.5.1.44" evidence="5"/>
<dbReference type="Pfam" id="PF01339">
    <property type="entry name" value="CheB_methylest"/>
    <property type="match status" value="1"/>
</dbReference>
<dbReference type="InterPro" id="IPR011006">
    <property type="entry name" value="CheY-like_superfamily"/>
</dbReference>
<dbReference type="CDD" id="cd17541">
    <property type="entry name" value="REC_CheB-like"/>
    <property type="match status" value="1"/>
</dbReference>
<proteinExistence type="inferred from homology"/>
<evidence type="ECO:0000256" key="2">
    <source>
        <dbReference type="ARBA" id="ARBA00022500"/>
    </source>
</evidence>
<keyword evidence="11" id="KW-1185">Reference proteome</keyword>
<dbReference type="RefSeq" id="WP_214174107.1">
    <property type="nucleotide sequence ID" value="NZ_JAHCVK010000001.1"/>
</dbReference>
<dbReference type="CDD" id="cd16432">
    <property type="entry name" value="CheB_Rec"/>
    <property type="match status" value="1"/>
</dbReference>
<evidence type="ECO:0000259" key="8">
    <source>
        <dbReference type="PROSITE" id="PS50110"/>
    </source>
</evidence>
<feature type="active site" evidence="5 6">
    <location>
        <position position="280"/>
    </location>
</feature>
<dbReference type="GO" id="GO:0008984">
    <property type="term" value="F:protein-glutamate methylesterase activity"/>
    <property type="evidence" value="ECO:0007669"/>
    <property type="project" value="UniProtKB-EC"/>
</dbReference>
<comment type="similarity">
    <text evidence="5">Belongs to the CheB family.</text>
</comment>
<evidence type="ECO:0000259" key="9">
    <source>
        <dbReference type="PROSITE" id="PS50122"/>
    </source>
</evidence>
<feature type="domain" description="Response regulatory" evidence="8">
    <location>
        <begin position="3"/>
        <end position="121"/>
    </location>
</feature>
<evidence type="ECO:0000313" key="11">
    <source>
        <dbReference type="Proteomes" id="UP000756860"/>
    </source>
</evidence>
<reference evidence="10 11" key="1">
    <citation type="submission" date="2021-05" db="EMBL/GenBank/DDBJ databases">
        <title>The draft genome of Geobacter luticola JCM 17780.</title>
        <authorList>
            <person name="Xu Z."/>
            <person name="Masuda Y."/>
            <person name="Itoh H."/>
            <person name="Senoo K."/>
        </authorList>
    </citation>
    <scope>NUCLEOTIDE SEQUENCE [LARGE SCALE GENOMIC DNA]</scope>
    <source>
        <strain evidence="10 11">JCM 17780</strain>
    </source>
</reference>
<dbReference type="GO" id="GO:0032259">
    <property type="term" value="P:methylation"/>
    <property type="evidence" value="ECO:0007669"/>
    <property type="project" value="UniProtKB-KW"/>
</dbReference>
<keyword evidence="5 7" id="KW-0597">Phosphoprotein</keyword>